<keyword evidence="1" id="KW-0812">Transmembrane</keyword>
<protein>
    <submittedName>
        <fullName evidence="2">Uncharacterized protein</fullName>
    </submittedName>
</protein>
<feature type="transmembrane region" description="Helical" evidence="1">
    <location>
        <begin position="145"/>
        <end position="171"/>
    </location>
</feature>
<evidence type="ECO:0000313" key="3">
    <source>
        <dbReference type="Proteomes" id="UP000634136"/>
    </source>
</evidence>
<proteinExistence type="predicted"/>
<accession>A0A834XI80</accession>
<sequence>MFLNNTVGASLLLPLYISPQFRTKRILKSSIVLLSKRTLYQSDIEDSPSLIATQKRRREAESHSAALRKEGNGAKNKRSLFTLRYGAQKTNEAMEAGIARHVTLEEELYTFLETSLVTVSLLPEFISFFSDGEIIGTPGSLATTFLAFVLDLAFALSVLGFLIMHILLVAGNTTTIEAYEKKTTPKWRYDLGRRKNFEQHHMKGRPTLWLPGTDHAGIATQSWQWLTAPHPQTPPFVPPQPQSPLLPPVNYMVVVVASAAVVDSPPKTRPSAPPVPKPLLPPPVNYMGKLVM</sequence>
<keyword evidence="3" id="KW-1185">Reference proteome</keyword>
<dbReference type="OrthoDB" id="629407at2759"/>
<evidence type="ECO:0000256" key="1">
    <source>
        <dbReference type="SAM" id="Phobius"/>
    </source>
</evidence>
<name>A0A834XI80_9FABA</name>
<dbReference type="AlphaFoldDB" id="A0A834XI80"/>
<evidence type="ECO:0000313" key="2">
    <source>
        <dbReference type="EMBL" id="KAF7844789.1"/>
    </source>
</evidence>
<organism evidence="2 3">
    <name type="scientific">Senna tora</name>
    <dbReference type="NCBI Taxonomy" id="362788"/>
    <lineage>
        <taxon>Eukaryota</taxon>
        <taxon>Viridiplantae</taxon>
        <taxon>Streptophyta</taxon>
        <taxon>Embryophyta</taxon>
        <taxon>Tracheophyta</taxon>
        <taxon>Spermatophyta</taxon>
        <taxon>Magnoliopsida</taxon>
        <taxon>eudicotyledons</taxon>
        <taxon>Gunneridae</taxon>
        <taxon>Pentapetalae</taxon>
        <taxon>rosids</taxon>
        <taxon>fabids</taxon>
        <taxon>Fabales</taxon>
        <taxon>Fabaceae</taxon>
        <taxon>Caesalpinioideae</taxon>
        <taxon>Cassia clade</taxon>
        <taxon>Senna</taxon>
    </lineage>
</organism>
<keyword evidence="1" id="KW-1133">Transmembrane helix</keyword>
<reference evidence="2" key="1">
    <citation type="submission" date="2020-09" db="EMBL/GenBank/DDBJ databases">
        <title>Genome-Enabled Discovery of Anthraquinone Biosynthesis in Senna tora.</title>
        <authorList>
            <person name="Kang S.-H."/>
            <person name="Pandey R.P."/>
            <person name="Lee C.-M."/>
            <person name="Sim J.-S."/>
            <person name="Jeong J.-T."/>
            <person name="Choi B.-S."/>
            <person name="Jung M."/>
            <person name="Ginzburg D."/>
            <person name="Zhao K."/>
            <person name="Won S.Y."/>
            <person name="Oh T.-J."/>
            <person name="Yu Y."/>
            <person name="Kim N.-H."/>
            <person name="Lee O.R."/>
            <person name="Lee T.-H."/>
            <person name="Bashyal P."/>
            <person name="Kim T.-S."/>
            <person name="Lee W.-H."/>
            <person name="Kawkins C."/>
            <person name="Kim C.-K."/>
            <person name="Kim J.S."/>
            <person name="Ahn B.O."/>
            <person name="Rhee S.Y."/>
            <person name="Sohng J.K."/>
        </authorList>
    </citation>
    <scope>NUCLEOTIDE SEQUENCE</scope>
    <source>
        <tissue evidence="2">Leaf</tissue>
    </source>
</reference>
<comment type="caution">
    <text evidence="2">The sequence shown here is derived from an EMBL/GenBank/DDBJ whole genome shotgun (WGS) entry which is preliminary data.</text>
</comment>
<dbReference type="Proteomes" id="UP000634136">
    <property type="component" value="Unassembled WGS sequence"/>
</dbReference>
<keyword evidence="1" id="KW-0472">Membrane</keyword>
<gene>
    <name evidence="2" type="ORF">G2W53_001694</name>
</gene>
<dbReference type="EMBL" id="JAAIUW010000001">
    <property type="protein sequence ID" value="KAF7844789.1"/>
    <property type="molecule type" value="Genomic_DNA"/>
</dbReference>